<dbReference type="Gene3D" id="1.10.167.10">
    <property type="entry name" value="Regulator of G-protein Signalling 4, domain 2"/>
    <property type="match status" value="1"/>
</dbReference>
<dbReference type="Pfam" id="PF00615">
    <property type="entry name" value="RGS"/>
    <property type="match status" value="1"/>
</dbReference>
<reference evidence="3 4" key="1">
    <citation type="journal article" date="2014" name="Genome Announc.">
        <title>Draft genome sequence of the pathogenic fungus Scedosporium apiospermum.</title>
        <authorList>
            <person name="Vandeputte P."/>
            <person name="Ghamrawi S."/>
            <person name="Rechenmann M."/>
            <person name="Iltis A."/>
            <person name="Giraud S."/>
            <person name="Fleury M."/>
            <person name="Thornton C."/>
            <person name="Delhaes L."/>
            <person name="Meyer W."/>
            <person name="Papon N."/>
            <person name="Bouchara J.P."/>
        </authorList>
    </citation>
    <scope>NUCLEOTIDE SEQUENCE [LARGE SCALE GENOMIC DNA]</scope>
    <source>
        <strain evidence="3 4">IHEM 14462</strain>
    </source>
</reference>
<accession>A0A084G8U7</accession>
<dbReference type="SUPFAM" id="SSF48097">
    <property type="entry name" value="Regulator of G-protein signaling, RGS"/>
    <property type="match status" value="1"/>
</dbReference>
<dbReference type="PANTHER" id="PTHR10845">
    <property type="entry name" value="REGULATOR OF G PROTEIN SIGNALING"/>
    <property type="match status" value="1"/>
</dbReference>
<feature type="compositionally biased region" description="Basic and acidic residues" evidence="1">
    <location>
        <begin position="215"/>
        <end position="228"/>
    </location>
</feature>
<sequence>MVVSNLRRQSPSSTRSASRESSPRASSILEGWDFSLRTMMPNSSRPPSGAFLASTYNPPTLAEILSNTSPPPWTLSAFMAYLSQNHCLETLEFTMEAERYRAEYNHVFVNRKTVVHDANEYMCSLWAKLMEAYIVPCSPREVNLPCPVRDRLLSHSCSSTPPHPSQLDEAVNIVYELMNDSVLVPFIESVSPFFSDHRSEDNVPDRRHSRSRIRSAKEPSPTRREASRSPKFLPAVLGGRANRSASASVEAVDRAGLTDDSGSSTSPQATEPMTPPMTPPTSEWTFAPSPPGGLQRALNAHNNGWKKVGAKLGLEHSRLATAPRPSERQEQSLELTWEEPHPGQRLPHVTESALPSWGERCARPDGCYLQNGGECRGGMAAKVPMNHRSPQYRIQRPSFVKRDIRVRKHPKTPFLQVEEGGRRKLIGLGLSDAATRTTGSLISDAFPRMVAGHTADFDSETDASIRSEATTEYADETLVPPSPSSPSSHLTVTGLSHSVEGLPAGGSSGPKLLGADAFGDAGPGDVYGWEAELERKLVMHGREKYAVVAQPLATTVSWRDLGARRLFQRVFSLSGSRATDGFDAGRRASMAN</sequence>
<dbReference type="InterPro" id="IPR016137">
    <property type="entry name" value="RGS"/>
</dbReference>
<feature type="compositionally biased region" description="Basic and acidic residues" evidence="1">
    <location>
        <begin position="195"/>
        <end position="206"/>
    </location>
</feature>
<comment type="caution">
    <text evidence="3">The sequence shown here is derived from an EMBL/GenBank/DDBJ whole genome shotgun (WGS) entry which is preliminary data.</text>
</comment>
<evidence type="ECO:0000256" key="1">
    <source>
        <dbReference type="SAM" id="MobiDB-lite"/>
    </source>
</evidence>
<gene>
    <name evidence="3" type="ORF">SAPIO_CDS3900</name>
</gene>
<evidence type="ECO:0000259" key="2">
    <source>
        <dbReference type="PROSITE" id="PS50132"/>
    </source>
</evidence>
<dbReference type="VEuPathDB" id="FungiDB:SAPIO_CDS3900"/>
<dbReference type="GeneID" id="27722972"/>
<dbReference type="RefSeq" id="XP_016643558.1">
    <property type="nucleotide sequence ID" value="XM_016786582.1"/>
</dbReference>
<feature type="compositionally biased region" description="Polar residues" evidence="1">
    <location>
        <begin position="260"/>
        <end position="271"/>
    </location>
</feature>
<dbReference type="InterPro" id="IPR036305">
    <property type="entry name" value="RGS_sf"/>
</dbReference>
<proteinExistence type="predicted"/>
<dbReference type="InterPro" id="IPR044926">
    <property type="entry name" value="RGS_subdomain_2"/>
</dbReference>
<dbReference type="OrthoDB" id="10266999at2759"/>
<name>A0A084G8U7_PSEDA</name>
<dbReference type="HOGENOM" id="CLU_030370_0_0_1"/>
<organism evidence="3 4">
    <name type="scientific">Pseudallescheria apiosperma</name>
    <name type="common">Scedosporium apiospermum</name>
    <dbReference type="NCBI Taxonomy" id="563466"/>
    <lineage>
        <taxon>Eukaryota</taxon>
        <taxon>Fungi</taxon>
        <taxon>Dikarya</taxon>
        <taxon>Ascomycota</taxon>
        <taxon>Pezizomycotina</taxon>
        <taxon>Sordariomycetes</taxon>
        <taxon>Hypocreomycetidae</taxon>
        <taxon>Microascales</taxon>
        <taxon>Microascaceae</taxon>
        <taxon>Scedosporium</taxon>
    </lineage>
</organism>
<evidence type="ECO:0000313" key="3">
    <source>
        <dbReference type="EMBL" id="KEZ43759.1"/>
    </source>
</evidence>
<dbReference type="SMART" id="SM00315">
    <property type="entry name" value="RGS"/>
    <property type="match status" value="1"/>
</dbReference>
<dbReference type="AlphaFoldDB" id="A0A084G8U7"/>
<dbReference type="Proteomes" id="UP000028545">
    <property type="component" value="Unassembled WGS sequence"/>
</dbReference>
<keyword evidence="4" id="KW-1185">Reference proteome</keyword>
<dbReference type="KEGG" id="sapo:SAPIO_CDS3900"/>
<feature type="region of interest" description="Disordered" evidence="1">
    <location>
        <begin position="1"/>
        <end position="24"/>
    </location>
</feature>
<protein>
    <submittedName>
        <fullName evidence="3">Regulator of g-protein signaling</fullName>
    </submittedName>
</protein>
<evidence type="ECO:0000313" key="4">
    <source>
        <dbReference type="Proteomes" id="UP000028545"/>
    </source>
</evidence>
<feature type="domain" description="RGS" evidence="2">
    <location>
        <begin position="78"/>
        <end position="189"/>
    </location>
</feature>
<dbReference type="CDD" id="cd07440">
    <property type="entry name" value="RGS"/>
    <property type="match status" value="1"/>
</dbReference>
<dbReference type="EMBL" id="JOWA01000090">
    <property type="protein sequence ID" value="KEZ43759.1"/>
    <property type="molecule type" value="Genomic_DNA"/>
</dbReference>
<feature type="region of interest" description="Disordered" evidence="1">
    <location>
        <begin position="195"/>
        <end position="299"/>
    </location>
</feature>
<dbReference type="PROSITE" id="PS50132">
    <property type="entry name" value="RGS"/>
    <property type="match status" value="1"/>
</dbReference>
<feature type="region of interest" description="Disordered" evidence="1">
    <location>
        <begin position="473"/>
        <end position="493"/>
    </location>
</feature>
<feature type="compositionally biased region" description="Low complexity" evidence="1">
    <location>
        <begin position="7"/>
        <end position="16"/>
    </location>
</feature>
<dbReference type="PANTHER" id="PTHR10845:SF267">
    <property type="entry name" value="REGULATOR OF G PROTEIN SIGNALING DOMAIN PROTEIN (AFU_ORTHOLOGUE AFUA_6G06860)"/>
    <property type="match status" value="1"/>
</dbReference>